<feature type="compositionally biased region" description="Polar residues" evidence="1">
    <location>
        <begin position="281"/>
        <end position="294"/>
    </location>
</feature>
<dbReference type="GeneID" id="117639738"/>
<sequence length="415" mass="46169">MAPRLDFYLVFSKNPPSVDVLREDALIPLNGEGTSTDDYDTSFQFEVSKGKFELVKGKILAKGFKKDLVARKVSSAGILLPNTAESYIKDRKKELRQRKLAESYANKLNLQSRAEDILDDVSEDLQDFMRKHNAPVHRPSLPKKRTPEQLEALRQKVAELPCFAPGTHKTELWTGMGVYVPTGPLSLVRLRYKSKPKRLVSALLHLALPDYILLEDGFSVQGKRGCAGLSSRVLEAINLYTGAILRKTGGDIQSTDLDPLQQLKNLITNTRKKYGVFINDADTSNDSTTQETSNHTPHTTPPHTTPPHTTPPHTPPPHTPPPHTPPPHTPPPHTPPPHTPPPHTPPPHTPPPHTPPPHTPPPHTPPHTPPPYNPSFPLPSDHEYHKFPEATFVGEFVELTPDFILEEKVITLARM</sequence>
<feature type="region of interest" description="Disordered" evidence="1">
    <location>
        <begin position="281"/>
        <end position="382"/>
    </location>
</feature>
<reference evidence="3" key="1">
    <citation type="submission" date="2025-08" db="UniProtKB">
        <authorList>
            <consortium name="RefSeq"/>
        </authorList>
    </citation>
    <scope>IDENTIFICATION</scope>
    <source>
        <tissue evidence="3">Total insect</tissue>
    </source>
</reference>
<keyword evidence="2" id="KW-1185">Reference proteome</keyword>
<evidence type="ECO:0000313" key="3">
    <source>
        <dbReference type="RefSeq" id="XP_034231504.1"/>
    </source>
</evidence>
<organism evidence="3">
    <name type="scientific">Thrips palmi</name>
    <name type="common">Melon thrips</name>
    <dbReference type="NCBI Taxonomy" id="161013"/>
    <lineage>
        <taxon>Eukaryota</taxon>
        <taxon>Metazoa</taxon>
        <taxon>Ecdysozoa</taxon>
        <taxon>Arthropoda</taxon>
        <taxon>Hexapoda</taxon>
        <taxon>Insecta</taxon>
        <taxon>Pterygota</taxon>
        <taxon>Neoptera</taxon>
        <taxon>Paraneoptera</taxon>
        <taxon>Thysanoptera</taxon>
        <taxon>Terebrantia</taxon>
        <taxon>Thripoidea</taxon>
        <taxon>Thripidae</taxon>
        <taxon>Thrips</taxon>
    </lineage>
</organism>
<dbReference type="InParanoid" id="A0A6P8ZHA3"/>
<dbReference type="RefSeq" id="XP_034231504.1">
    <property type="nucleotide sequence ID" value="XM_034375613.1"/>
</dbReference>
<dbReference type="Proteomes" id="UP000515158">
    <property type="component" value="Unplaced"/>
</dbReference>
<dbReference type="AlphaFoldDB" id="A0A6P8ZHA3"/>
<protein>
    <submittedName>
        <fullName evidence="3">POU domain, class 6, transcription factor 2-like</fullName>
    </submittedName>
</protein>
<gene>
    <name evidence="3" type="primary">LOC117639738</name>
</gene>
<name>A0A6P8ZHA3_THRPL</name>
<feature type="compositionally biased region" description="Pro residues" evidence="1">
    <location>
        <begin position="299"/>
        <end position="377"/>
    </location>
</feature>
<proteinExistence type="predicted"/>
<dbReference type="KEGG" id="tpal:117639738"/>
<dbReference type="PRINTS" id="PR01217">
    <property type="entry name" value="PRICHEXTENSN"/>
</dbReference>
<accession>A0A6P8ZHA3</accession>
<evidence type="ECO:0000256" key="1">
    <source>
        <dbReference type="SAM" id="MobiDB-lite"/>
    </source>
</evidence>
<evidence type="ECO:0000313" key="2">
    <source>
        <dbReference type="Proteomes" id="UP000515158"/>
    </source>
</evidence>